<dbReference type="Gene3D" id="3.40.50.1240">
    <property type="entry name" value="Phosphoglycerate mutase-like"/>
    <property type="match status" value="1"/>
</dbReference>
<accession>A0A653EC58</accession>
<dbReference type="Pfam" id="PF00300">
    <property type="entry name" value="His_Phos_1"/>
    <property type="match status" value="1"/>
</dbReference>
<dbReference type="RefSeq" id="WP_150547239.1">
    <property type="nucleotide sequence ID" value="NZ_LR215729.2"/>
</dbReference>
<evidence type="ECO:0000313" key="2">
    <source>
        <dbReference type="EMBL" id="VEV99618.1"/>
    </source>
</evidence>
<dbReference type="GO" id="GO:0016791">
    <property type="term" value="F:phosphatase activity"/>
    <property type="evidence" value="ECO:0007669"/>
    <property type="project" value="TreeGrafter"/>
</dbReference>
<dbReference type="PANTHER" id="PTHR48100:SF1">
    <property type="entry name" value="HISTIDINE PHOSPHATASE FAMILY PROTEIN-RELATED"/>
    <property type="match status" value="1"/>
</dbReference>
<gene>
    <name evidence="1" type="ORF">PMYSY11_0059</name>
    <name evidence="2" type="ORF">PMYSY11_4575</name>
</gene>
<dbReference type="SMART" id="SM00855">
    <property type="entry name" value="PGAM"/>
    <property type="match status" value="1"/>
</dbReference>
<dbReference type="InterPro" id="IPR050275">
    <property type="entry name" value="PGM_Phosphatase"/>
</dbReference>
<organism evidence="2">
    <name type="scientific">Pseudomonas marincola</name>
    <dbReference type="NCBI Taxonomy" id="437900"/>
    <lineage>
        <taxon>Bacteria</taxon>
        <taxon>Pseudomonadati</taxon>
        <taxon>Pseudomonadota</taxon>
        <taxon>Gammaproteobacteria</taxon>
        <taxon>Pseudomonadales</taxon>
        <taxon>Pseudomonadaceae</taxon>
        <taxon>Pseudomonas</taxon>
    </lineage>
</organism>
<dbReference type="PIRSF" id="PIRSF000709">
    <property type="entry name" value="6PFK_2-Ptase"/>
    <property type="match status" value="1"/>
</dbReference>
<dbReference type="EMBL" id="LR215729">
    <property type="protein sequence ID" value="VEV95106.1"/>
    <property type="molecule type" value="Genomic_DNA"/>
</dbReference>
<reference evidence="2" key="1">
    <citation type="submission" date="2019-02" db="EMBL/GenBank/DDBJ databases">
        <authorList>
            <consortium name="Genoscope - CEA"/>
            <person name="William W."/>
        </authorList>
    </citation>
    <scope>NUCLEOTIDE SEQUENCE [LARGE SCALE GENOMIC DNA]</scope>
    <source>
        <strain evidence="2">YSy11</strain>
    </source>
</reference>
<sequence length="190" mass="20899">MNLLIDLLRHGETECGGGLRGSIDDALTALGWEQMHATASQLPRWDRLVSSPLQRCRLFAEALAQSSGAPLSIEADLQELHFGEWEGRSPADLMLTHEQQLGQFWADPYAYTPPGGEPVAEFAARVFGALDRLQARFDGERVLLVTHGGVIRLLSAFARGLPREQLLQVVVGHGECVHLQRNTEGHLCLV</sequence>
<dbReference type="InterPro" id="IPR013078">
    <property type="entry name" value="His_Pase_superF_clade-1"/>
</dbReference>
<evidence type="ECO:0000313" key="1">
    <source>
        <dbReference type="EMBL" id="VEV95106.1"/>
    </source>
</evidence>
<dbReference type="InterPro" id="IPR029033">
    <property type="entry name" value="His_PPase_superfam"/>
</dbReference>
<dbReference type="EMBL" id="LR215729">
    <property type="protein sequence ID" value="VEV99618.1"/>
    <property type="molecule type" value="Genomic_DNA"/>
</dbReference>
<protein>
    <submittedName>
        <fullName evidence="2">Alpha-ribazole phosphatase</fullName>
    </submittedName>
</protein>
<dbReference type="GO" id="GO:0005737">
    <property type="term" value="C:cytoplasm"/>
    <property type="evidence" value="ECO:0007669"/>
    <property type="project" value="TreeGrafter"/>
</dbReference>
<dbReference type="SUPFAM" id="SSF53254">
    <property type="entry name" value="Phosphoglycerate mutase-like"/>
    <property type="match status" value="1"/>
</dbReference>
<name>A0A653EC58_9PSED</name>
<dbReference type="AlphaFoldDB" id="A0A653EC58"/>
<dbReference type="CDD" id="cd07067">
    <property type="entry name" value="HP_PGM_like"/>
    <property type="match status" value="1"/>
</dbReference>
<dbReference type="PANTHER" id="PTHR48100">
    <property type="entry name" value="BROAD-SPECIFICITY PHOSPHATASE YOR283W-RELATED"/>
    <property type="match status" value="1"/>
</dbReference>
<proteinExistence type="predicted"/>